<proteinExistence type="inferred from homology"/>
<evidence type="ECO:0000256" key="4">
    <source>
        <dbReference type="ARBA" id="ARBA00022619"/>
    </source>
</evidence>
<dbReference type="InterPro" id="IPR002180">
    <property type="entry name" value="LS/RS"/>
</dbReference>
<keyword evidence="5" id="KW-0808">Transferase</keyword>
<dbReference type="InterPro" id="IPR034964">
    <property type="entry name" value="LS"/>
</dbReference>
<dbReference type="SUPFAM" id="SSF52121">
    <property type="entry name" value="Lumazine synthase"/>
    <property type="match status" value="1"/>
</dbReference>
<dbReference type="PANTHER" id="PTHR21058:SF0">
    <property type="entry name" value="6,7-DIMETHYL-8-RIBITYLLUMAZINE SYNTHASE"/>
    <property type="match status" value="1"/>
</dbReference>
<evidence type="ECO:0000313" key="7">
    <source>
        <dbReference type="EMBL" id="AIO68694.1"/>
    </source>
</evidence>
<evidence type="ECO:0000313" key="8">
    <source>
        <dbReference type="Proteomes" id="UP000029424"/>
    </source>
</evidence>
<dbReference type="PANTHER" id="PTHR21058">
    <property type="entry name" value="6,7-DIMETHYL-8-RIBITYLLUMAZINE SYNTHASE DMRL SYNTHASE LUMAZINE SYNTHASE"/>
    <property type="match status" value="1"/>
</dbReference>
<evidence type="ECO:0000256" key="6">
    <source>
        <dbReference type="ARBA" id="ARBA00048785"/>
    </source>
</evidence>
<protein>
    <recommendedName>
        <fullName evidence="3">6,7-dimethyl-8-ribityllumazine synthase</fullName>
        <ecNumber evidence="3">2.5.1.78</ecNumber>
    </recommendedName>
</protein>
<gene>
    <name evidence="7" type="ORF">DM82_5469</name>
</gene>
<comment type="similarity">
    <text evidence="2">Belongs to the DMRL synthase family.</text>
</comment>
<evidence type="ECO:0000256" key="3">
    <source>
        <dbReference type="ARBA" id="ARBA00012664"/>
    </source>
</evidence>
<dbReference type="GO" id="GO:0000906">
    <property type="term" value="F:6,7-dimethyl-8-ribityllumazine synthase activity"/>
    <property type="evidence" value="ECO:0007669"/>
    <property type="project" value="UniProtKB-EC"/>
</dbReference>
<dbReference type="GO" id="GO:0009231">
    <property type="term" value="P:riboflavin biosynthetic process"/>
    <property type="evidence" value="ECO:0007669"/>
    <property type="project" value="UniProtKB-KW"/>
</dbReference>
<dbReference type="Gene3D" id="3.40.50.960">
    <property type="entry name" value="Lumazine/riboflavin synthase"/>
    <property type="match status" value="1"/>
</dbReference>
<evidence type="ECO:0000256" key="5">
    <source>
        <dbReference type="ARBA" id="ARBA00022679"/>
    </source>
</evidence>
<name>A0AAI8BAZ5_9BURK</name>
<evidence type="ECO:0000256" key="2">
    <source>
        <dbReference type="ARBA" id="ARBA00007424"/>
    </source>
</evidence>
<organism evidence="7 8">
    <name type="scientific">Burkholderia oklahomensis</name>
    <dbReference type="NCBI Taxonomy" id="342113"/>
    <lineage>
        <taxon>Bacteria</taxon>
        <taxon>Pseudomonadati</taxon>
        <taxon>Pseudomonadota</taxon>
        <taxon>Betaproteobacteria</taxon>
        <taxon>Burkholderiales</taxon>
        <taxon>Burkholderiaceae</taxon>
        <taxon>Burkholderia</taxon>
        <taxon>pseudomallei group</taxon>
    </lineage>
</organism>
<dbReference type="InterPro" id="IPR036467">
    <property type="entry name" value="LS/RS_sf"/>
</dbReference>
<keyword evidence="4" id="KW-0686">Riboflavin biosynthesis</keyword>
<sequence>MAYNEGNVKRIAVIYGTYHENEVAQMREAVRVEARAAGVEIVYEKGVPGSMEKPLAAKRALLDDNVDAVVVLGIIEKGETQHGLVMAQAVIRALVDLQLEFMKPVGVGILGPDIQPHQIPPRLRLYAANALKAVCAML</sequence>
<dbReference type="KEGG" id="bok:DM82_5469"/>
<dbReference type="EMBL" id="CP008727">
    <property type="protein sequence ID" value="AIO68694.1"/>
    <property type="molecule type" value="Genomic_DNA"/>
</dbReference>
<keyword evidence="8" id="KW-1185">Reference proteome</keyword>
<dbReference type="Proteomes" id="UP000029424">
    <property type="component" value="Chromosome 2"/>
</dbReference>
<comment type="pathway">
    <text evidence="1">Cofactor biosynthesis; riboflavin biosynthesis; riboflavin from 2-hydroxy-3-oxobutyl phosphate and 5-amino-6-(D-ribitylamino)uracil: step 1/2.</text>
</comment>
<dbReference type="EC" id="2.5.1.78" evidence="3"/>
<reference evidence="7 8" key="1">
    <citation type="submission" date="2014-06" db="EMBL/GenBank/DDBJ databases">
        <authorList>
            <person name="Bishop-Lilly K.A."/>
            <person name="Broomall S.M."/>
            <person name="Chain P.S."/>
            <person name="Chertkov O."/>
            <person name="Coyne S.R."/>
            <person name="Daligault H.E."/>
            <person name="Davenport K.W."/>
            <person name="Erkkila T."/>
            <person name="Frey K.G."/>
            <person name="Gibbons H.S."/>
            <person name="Gu W."/>
            <person name="Jaissle J."/>
            <person name="Johnson S.L."/>
            <person name="Koroleva G.I."/>
            <person name="Ladner J.T."/>
            <person name="Lo C.-C."/>
            <person name="Minogue T.D."/>
            <person name="Munk C."/>
            <person name="Palacios G.F."/>
            <person name="Redden C.L."/>
            <person name="Rosenzweig C.N."/>
            <person name="Scholz M.B."/>
            <person name="Teshima H."/>
            <person name="Xu Y."/>
        </authorList>
    </citation>
    <scope>NUCLEOTIDE SEQUENCE [LARGE SCALE GENOMIC DNA]</scope>
    <source>
        <strain evidence="7 8">EO147</strain>
    </source>
</reference>
<dbReference type="GO" id="GO:0009349">
    <property type="term" value="C:riboflavin synthase complex"/>
    <property type="evidence" value="ECO:0007669"/>
    <property type="project" value="InterPro"/>
</dbReference>
<accession>A0AAI8BAZ5</accession>
<evidence type="ECO:0000256" key="1">
    <source>
        <dbReference type="ARBA" id="ARBA00004917"/>
    </source>
</evidence>
<comment type="catalytic activity">
    <reaction evidence="6">
        <text>(2S)-2-hydroxy-3-oxobutyl phosphate + 5-amino-6-(D-ribitylamino)uracil = 6,7-dimethyl-8-(1-D-ribityl)lumazine + phosphate + 2 H2O + H(+)</text>
        <dbReference type="Rhea" id="RHEA:26152"/>
        <dbReference type="ChEBI" id="CHEBI:15377"/>
        <dbReference type="ChEBI" id="CHEBI:15378"/>
        <dbReference type="ChEBI" id="CHEBI:15934"/>
        <dbReference type="ChEBI" id="CHEBI:43474"/>
        <dbReference type="ChEBI" id="CHEBI:58201"/>
        <dbReference type="ChEBI" id="CHEBI:58830"/>
        <dbReference type="EC" id="2.5.1.78"/>
    </reaction>
</comment>
<dbReference type="AlphaFoldDB" id="A0AAI8BAZ5"/>
<dbReference type="Pfam" id="PF00885">
    <property type="entry name" value="DMRL_synthase"/>
    <property type="match status" value="1"/>
</dbReference>